<evidence type="ECO:0000259" key="6">
    <source>
        <dbReference type="Pfam" id="PF05670"/>
    </source>
</evidence>
<evidence type="ECO:0000256" key="4">
    <source>
        <dbReference type="ARBA" id="ARBA00022917"/>
    </source>
</evidence>
<feature type="domain" description="NFACT RNA-binding" evidence="6">
    <location>
        <begin position="465"/>
        <end position="563"/>
    </location>
</feature>
<organism evidence="7 8">
    <name type="scientific">Caldisalinibacter kiritimatiensis</name>
    <dbReference type="NCBI Taxonomy" id="1304284"/>
    <lineage>
        <taxon>Bacteria</taxon>
        <taxon>Bacillati</taxon>
        <taxon>Bacillota</taxon>
        <taxon>Tissierellia</taxon>
        <taxon>Tissierellales</taxon>
        <taxon>Thermohalobacteraceae</taxon>
        <taxon>Caldisalinibacter</taxon>
    </lineage>
</organism>
<keyword evidence="1 5" id="KW-0820">tRNA-binding</keyword>
<dbReference type="GO" id="GO:0072344">
    <property type="term" value="P:rescue of stalled ribosome"/>
    <property type="evidence" value="ECO:0007669"/>
    <property type="project" value="UniProtKB-UniRule"/>
</dbReference>
<dbReference type="PANTHER" id="PTHR15239">
    <property type="entry name" value="NUCLEAR EXPORT MEDIATOR FACTOR NEMF"/>
    <property type="match status" value="1"/>
</dbReference>
<keyword evidence="2 5" id="KW-0699">rRNA-binding</keyword>
<dbReference type="EMBL" id="ARZA01000066">
    <property type="protein sequence ID" value="EOD01305.1"/>
    <property type="molecule type" value="Genomic_DNA"/>
</dbReference>
<sequence>MSLDGIVVRAISYELKNKILNGKIDKVYQPEKDEVLLNIRNYGSNMKLLMSANNNNPRVHLVNSTKPNPQTPPMFCMLLRKHLQGGKIIGVKQISMERILIIEVENLDELGNIATKQLIIEIMGRHSNIIFVDKKSKTVIDAIKRIGNDISSVRQVLPGFNYELPPSQDKVNPLDATKNTFKEKLDSSNGGTPIYKFLYKTFLGLSPLIGREICNKADIDNSTVIDELDSESTNNLYNSFSSIMLDINSNKYTPNIVIDENYNKLTAFSAVPITQYSNLKNIYFDSISETLEFFYTVRDKKQRLNQKSTELKKMINLKLDRNQKKLGKQKQELHQAEKREKYKIYGDLLTANIYRITDKMECIEVENFYSSDMEKIKIKLDPRLSPSQNAQKYYKKYNKLKNAYEEVSKQIEKTTEEIEYLENVLVSIENCSDVDELEEIKEELINEGYLKKKKKNKSKKIIASKPRHFISTDGFDIYVGKNNKQNDYLTLKFADKEDIWLHTKDIPGSHVIIKSKGKEIPEQTIKEAALIAAFYSKGNMSSNVPVDYTERKNVRKPNGAKPGMVIYDNNSTIYVTPKSEEINTLKKVEE</sequence>
<gene>
    <name evidence="5" type="primary">rqcH</name>
    <name evidence="7" type="ORF">L21TH_0659</name>
</gene>
<dbReference type="HAMAP" id="MF_00844_B">
    <property type="entry name" value="RqcH_B"/>
    <property type="match status" value="1"/>
</dbReference>
<keyword evidence="5" id="KW-0175">Coiled coil</keyword>
<evidence type="ECO:0000313" key="8">
    <source>
        <dbReference type="Proteomes" id="UP000013378"/>
    </source>
</evidence>
<dbReference type="InterPro" id="IPR010979">
    <property type="entry name" value="Ribosomal_uS13-like_H2TH"/>
</dbReference>
<dbReference type="AlphaFoldDB" id="R1CG62"/>
<comment type="caution">
    <text evidence="7">The sequence shown here is derived from an EMBL/GenBank/DDBJ whole genome shotgun (WGS) entry which is preliminary data.</text>
</comment>
<dbReference type="InterPro" id="IPR008532">
    <property type="entry name" value="NFACT_RNA-bd"/>
</dbReference>
<keyword evidence="4 5" id="KW-0648">Protein biosynthesis</keyword>
<name>R1CG62_9FIRM</name>
<dbReference type="GO" id="GO:1990112">
    <property type="term" value="C:RQC complex"/>
    <property type="evidence" value="ECO:0007669"/>
    <property type="project" value="TreeGrafter"/>
</dbReference>
<keyword evidence="8" id="KW-1185">Reference proteome</keyword>
<dbReference type="FunFam" id="2.30.310.10:FF:000004">
    <property type="entry name" value="Fibronectin-binding protein A"/>
    <property type="match status" value="1"/>
</dbReference>
<dbReference type="Pfam" id="PF05833">
    <property type="entry name" value="NFACT_N"/>
    <property type="match status" value="1"/>
</dbReference>
<dbReference type="Gene3D" id="2.30.310.10">
    <property type="entry name" value="ibrinogen binding protein from staphylococcus aureus domain"/>
    <property type="match status" value="1"/>
</dbReference>
<dbReference type="eggNOG" id="COG1293">
    <property type="taxonomic scope" value="Bacteria"/>
</dbReference>
<dbReference type="Gene3D" id="1.10.8.50">
    <property type="match status" value="1"/>
</dbReference>
<comment type="function">
    <text evidence="5">Key component of the ribosome quality control system (RQC), a ribosome-associated complex that mediates the extraction of incompletely synthesized nascent chains from stalled ribosomes and their subsequent degradation. RqcH recruits Ala-charged tRNA, and with RqcP directs the elongation of stalled nascent chains on 50S ribosomal subunits, leading to non-templated C-terminal alanine extensions (Ala tail). The Ala tail promotes nascent chain degradation. May add between 1 and at least 8 Ala residues. Binds to stalled 50S ribosomal subunits.</text>
</comment>
<dbReference type="OrthoDB" id="9766163at2"/>
<protein>
    <recommendedName>
        <fullName evidence="5">Rqc2 homolog RqcH</fullName>
        <shortName evidence="5">RqcH</shortName>
    </recommendedName>
</protein>
<dbReference type="STRING" id="1304284.L21TH_0659"/>
<evidence type="ECO:0000256" key="3">
    <source>
        <dbReference type="ARBA" id="ARBA00022884"/>
    </source>
</evidence>
<dbReference type="PANTHER" id="PTHR15239:SF6">
    <property type="entry name" value="RIBOSOME QUALITY CONTROL COMPLEX SUBUNIT NEMF"/>
    <property type="match status" value="1"/>
</dbReference>
<dbReference type="GO" id="GO:0000049">
    <property type="term" value="F:tRNA binding"/>
    <property type="evidence" value="ECO:0007669"/>
    <property type="project" value="UniProtKB-UniRule"/>
</dbReference>
<dbReference type="GO" id="GO:0043023">
    <property type="term" value="F:ribosomal large subunit binding"/>
    <property type="evidence" value="ECO:0007669"/>
    <property type="project" value="UniProtKB-UniRule"/>
</dbReference>
<evidence type="ECO:0000256" key="2">
    <source>
        <dbReference type="ARBA" id="ARBA00022730"/>
    </source>
</evidence>
<evidence type="ECO:0000256" key="5">
    <source>
        <dbReference type="HAMAP-Rule" id="MF_00844"/>
    </source>
</evidence>
<dbReference type="SUPFAM" id="SSF46946">
    <property type="entry name" value="S13-like H2TH domain"/>
    <property type="match status" value="1"/>
</dbReference>
<dbReference type="InterPro" id="IPR043682">
    <property type="entry name" value="RqcH_bacterial"/>
</dbReference>
<dbReference type="PATRIC" id="fig|1304284.3.peg.648"/>
<proteinExistence type="inferred from homology"/>
<feature type="coiled-coil region" evidence="5">
    <location>
        <begin position="390"/>
        <end position="424"/>
    </location>
</feature>
<dbReference type="GO" id="GO:0019843">
    <property type="term" value="F:rRNA binding"/>
    <property type="evidence" value="ECO:0007669"/>
    <property type="project" value="UniProtKB-UniRule"/>
</dbReference>
<dbReference type="Proteomes" id="UP000013378">
    <property type="component" value="Unassembled WGS sequence"/>
</dbReference>
<comment type="subunit">
    <text evidence="5">Associates with stalled 50S ribosomal subunits. Binds to RqcP.</text>
</comment>
<reference evidence="7 8" key="1">
    <citation type="journal article" date="2015" name="Geomicrobiol. J.">
        <title>Caldisalinibacter kiritimatiensis gen. nov., sp. nov., a moderately thermohalophilic thiosulfate-reducing bacterium from a hypersaline microbial mat.</title>
        <authorList>
            <person name="Ben Hania W."/>
            <person name="Joseph M."/>
            <person name="Fiebig A."/>
            <person name="Bunk B."/>
            <person name="Klenk H.-P."/>
            <person name="Fardeau M.-L."/>
            <person name="Spring S."/>
        </authorList>
    </citation>
    <scope>NUCLEOTIDE SEQUENCE [LARGE SCALE GENOMIC DNA]</scope>
    <source>
        <strain evidence="7 8">L21-TH-D2</strain>
    </source>
</reference>
<dbReference type="InterPro" id="IPR051608">
    <property type="entry name" value="RQC_Subunit_NEMF"/>
</dbReference>
<keyword evidence="3 5" id="KW-0694">RNA-binding</keyword>
<evidence type="ECO:0000313" key="7">
    <source>
        <dbReference type="EMBL" id="EOD01305.1"/>
    </source>
</evidence>
<accession>R1CG62</accession>
<dbReference type="Pfam" id="PF05670">
    <property type="entry name" value="NFACT-R_1"/>
    <property type="match status" value="1"/>
</dbReference>
<dbReference type="RefSeq" id="WP_006308899.1">
    <property type="nucleotide sequence ID" value="NZ_ARZA01000066.1"/>
</dbReference>
<evidence type="ECO:0000256" key="1">
    <source>
        <dbReference type="ARBA" id="ARBA00022555"/>
    </source>
</evidence>
<comment type="similarity">
    <text evidence="5">Belongs to the NEMF family.</text>
</comment>